<evidence type="ECO:0000313" key="1">
    <source>
        <dbReference type="EMBL" id="MBC8176164.1"/>
    </source>
</evidence>
<organism evidence="1 2">
    <name type="scientific">Candidatus Desulfacyla euxinica</name>
    <dbReference type="NCBI Taxonomy" id="2841693"/>
    <lineage>
        <taxon>Bacteria</taxon>
        <taxon>Deltaproteobacteria</taxon>
        <taxon>Candidatus Desulfacyla</taxon>
    </lineage>
</organism>
<reference evidence="1 2" key="1">
    <citation type="submission" date="2020-08" db="EMBL/GenBank/DDBJ databases">
        <title>Bridging the membrane lipid divide: bacteria of the FCB group superphylum have the potential to synthesize archaeal ether lipids.</title>
        <authorList>
            <person name="Villanueva L."/>
            <person name="Von Meijenfeldt F.A.B."/>
            <person name="Westbye A.B."/>
            <person name="Yadav S."/>
            <person name="Hopmans E.C."/>
            <person name="Dutilh B.E."/>
            <person name="Sinninghe Damste J.S."/>
        </authorList>
    </citation>
    <scope>NUCLEOTIDE SEQUENCE [LARGE SCALE GENOMIC DNA]</scope>
    <source>
        <strain evidence="1">NIOZ-UU27</strain>
    </source>
</reference>
<sequence>MKESSGFFEVEMFAAEVDSKDHPYAAQFREMLENVAKEYKCALISFEVHEGTVTFSFDSDELNAEIIEILKESA</sequence>
<protein>
    <submittedName>
        <fullName evidence="1">Uncharacterized protein</fullName>
    </submittedName>
</protein>
<dbReference type="EMBL" id="JACNJD010000102">
    <property type="protein sequence ID" value="MBC8176164.1"/>
    <property type="molecule type" value="Genomic_DNA"/>
</dbReference>
<proteinExistence type="predicted"/>
<name>A0A8J6MWR8_9DELT</name>
<dbReference type="AlphaFoldDB" id="A0A8J6MWR8"/>
<evidence type="ECO:0000313" key="2">
    <source>
        <dbReference type="Proteomes" id="UP000650524"/>
    </source>
</evidence>
<accession>A0A8J6MWR8</accession>
<comment type="caution">
    <text evidence="1">The sequence shown here is derived from an EMBL/GenBank/DDBJ whole genome shotgun (WGS) entry which is preliminary data.</text>
</comment>
<dbReference type="Proteomes" id="UP000650524">
    <property type="component" value="Unassembled WGS sequence"/>
</dbReference>
<gene>
    <name evidence="1" type="ORF">H8E19_02065</name>
</gene>